<evidence type="ECO:0000256" key="4">
    <source>
        <dbReference type="ARBA" id="ARBA00022553"/>
    </source>
</evidence>
<keyword evidence="8" id="KW-1133">Transmembrane helix</keyword>
<evidence type="ECO:0000256" key="6">
    <source>
        <dbReference type="ARBA" id="ARBA00022967"/>
    </source>
</evidence>
<keyword evidence="11" id="KW-1185">Reference proteome</keyword>
<dbReference type="Gene3D" id="3.40.50.1000">
    <property type="entry name" value="HAD superfamily/HAD-like"/>
    <property type="match status" value="1"/>
</dbReference>
<dbReference type="InterPro" id="IPR036412">
    <property type="entry name" value="HAD-like_sf"/>
</dbReference>
<proteinExistence type="predicted"/>
<dbReference type="InterPro" id="IPR036163">
    <property type="entry name" value="HMA_dom_sf"/>
</dbReference>
<protein>
    <submittedName>
        <fullName evidence="10">Cu2+-exporting ATPase</fullName>
    </submittedName>
</protein>
<dbReference type="SUPFAM" id="SSF56784">
    <property type="entry name" value="HAD-like"/>
    <property type="match status" value="1"/>
</dbReference>
<evidence type="ECO:0000256" key="1">
    <source>
        <dbReference type="ARBA" id="ARBA00004651"/>
    </source>
</evidence>
<dbReference type="AlphaFoldDB" id="A0A840VC55"/>
<keyword evidence="2" id="KW-0813">Transport</keyword>
<evidence type="ECO:0000259" key="9">
    <source>
        <dbReference type="Pfam" id="PF12156"/>
    </source>
</evidence>
<keyword evidence="3" id="KW-1003">Cell membrane</keyword>
<feature type="transmembrane region" description="Helical" evidence="8">
    <location>
        <begin position="427"/>
        <end position="450"/>
    </location>
</feature>
<sequence length="775" mass="83661">MATCEHCGTAFTPSRPEEVYCCRGCEFVAEMIRDSGFDRFYDLKQGLATAPVRSRPFEQHDFSWLAPLVAESEARSTDGSASLDCAIEGISCVGCVWLIDKLFDPFPGAIRSAAHPASGRLHLDWQVGQCDLESFLRELTRFGYVAGPVRRDAPDHERRRLAARLGLCGAFALNAMAFSLPVYLGMPASFEFAGLFRLIAFISATLSMLVGGTYFVERAWRALTLRTLHIDLPIALGLLLAYAGSIVGWALGLEGLMYFDFVATFVFLMLGGRFLQTAAVDRNRRRLLRSSPIPPSLRSGSETIALESLQSGQTFELDPGQATPVAATVTHEAEVSLEWINGEADPVLVHPGTRLPAGAILLSRQPLTLTAAEPWAESLLARLARRDDTERGSPLLQKVLRAYLIVVLLFGIGGLIGWILLGEPATGLQAMISVFVVSCPCALGVAIPLADELAATRAERHGAFIRTASLWSRLRQVKHVVFDKTGTLTLERPVLQDPATMSDLSDEAALALARLTAGSLHPVGRTLHEALGMRGQRLLAAHGSGNLEDHPGQGVALRPTSDDPGTWTLGRAGWTDAIQDGATVLAHQGRRIAAFHFRDSIRPDAHQALDALRNRPCDLHILSGDTPAKVAPLAAELGIPSNQAIGGLDPDQKAARVRAIDHLDTLYLGDGANDSLAFDAAHVTGTPVVDRSLLEAKSDFYTLGSGLAFLPELFRIADQRARGVRHAFIFALIYNSAAVALCLHGHMNPLLAAILMPLSSIFSVLLVTFRNRPAA</sequence>
<dbReference type="Pfam" id="PF00702">
    <property type="entry name" value="Hydrolase"/>
    <property type="match status" value="1"/>
</dbReference>
<dbReference type="PANTHER" id="PTHR43520:SF5">
    <property type="entry name" value="CATION-TRANSPORTING P-TYPE ATPASE-RELATED"/>
    <property type="match status" value="1"/>
</dbReference>
<dbReference type="Pfam" id="PF12156">
    <property type="entry name" value="ATPase-cat_bd"/>
    <property type="match status" value="1"/>
</dbReference>
<dbReference type="InterPro" id="IPR023299">
    <property type="entry name" value="ATPase_P-typ_cyto_dom_N"/>
</dbReference>
<dbReference type="Gene3D" id="3.40.1110.10">
    <property type="entry name" value="Calcium-transporting ATPase, cytoplasmic domain N"/>
    <property type="match status" value="1"/>
</dbReference>
<dbReference type="InterPro" id="IPR021993">
    <property type="entry name" value="ATPase-cat-bd"/>
</dbReference>
<gene>
    <name evidence="10" type="ORF">HNR46_000675</name>
</gene>
<feature type="transmembrane region" description="Helical" evidence="8">
    <location>
        <begin position="750"/>
        <end position="769"/>
    </location>
</feature>
<comment type="subcellular location">
    <subcellularLocation>
        <location evidence="1">Cell membrane</location>
        <topology evidence="1">Multi-pass membrane protein</topology>
    </subcellularLocation>
</comment>
<feature type="transmembrane region" description="Helical" evidence="8">
    <location>
        <begin position="256"/>
        <end position="275"/>
    </location>
</feature>
<feature type="transmembrane region" description="Helical" evidence="8">
    <location>
        <begin position="228"/>
        <end position="250"/>
    </location>
</feature>
<dbReference type="EMBL" id="JACHFD010000002">
    <property type="protein sequence ID" value="MBB5350451.1"/>
    <property type="molecule type" value="Genomic_DNA"/>
</dbReference>
<comment type="caution">
    <text evidence="10">The sequence shown here is derived from an EMBL/GenBank/DDBJ whole genome shotgun (WGS) entry which is preliminary data.</text>
</comment>
<dbReference type="GO" id="GO:0043682">
    <property type="term" value="F:P-type divalent copper transporter activity"/>
    <property type="evidence" value="ECO:0007669"/>
    <property type="project" value="TreeGrafter"/>
</dbReference>
<evidence type="ECO:0000256" key="5">
    <source>
        <dbReference type="ARBA" id="ARBA00022842"/>
    </source>
</evidence>
<evidence type="ECO:0000313" key="10">
    <source>
        <dbReference type="EMBL" id="MBB5350451.1"/>
    </source>
</evidence>
<keyword evidence="6" id="KW-1278">Translocase</keyword>
<evidence type="ECO:0000256" key="8">
    <source>
        <dbReference type="SAM" id="Phobius"/>
    </source>
</evidence>
<dbReference type="InterPro" id="IPR023214">
    <property type="entry name" value="HAD_sf"/>
</dbReference>
<feature type="transmembrane region" description="Helical" evidence="8">
    <location>
        <begin position="161"/>
        <end position="183"/>
    </location>
</feature>
<dbReference type="GO" id="GO:0055070">
    <property type="term" value="P:copper ion homeostasis"/>
    <property type="evidence" value="ECO:0007669"/>
    <property type="project" value="TreeGrafter"/>
</dbReference>
<dbReference type="GO" id="GO:0000166">
    <property type="term" value="F:nucleotide binding"/>
    <property type="evidence" value="ECO:0007669"/>
    <property type="project" value="InterPro"/>
</dbReference>
<evidence type="ECO:0000313" key="11">
    <source>
        <dbReference type="Proteomes" id="UP000557717"/>
    </source>
</evidence>
<accession>A0A840VC55</accession>
<keyword evidence="7" id="KW-0406">Ion transport</keyword>
<feature type="transmembrane region" description="Helical" evidence="8">
    <location>
        <begin position="724"/>
        <end position="744"/>
    </location>
</feature>
<dbReference type="GO" id="GO:0005507">
    <property type="term" value="F:copper ion binding"/>
    <property type="evidence" value="ECO:0007669"/>
    <property type="project" value="TreeGrafter"/>
</dbReference>
<keyword evidence="4" id="KW-0597">Phosphoprotein</keyword>
<dbReference type="Proteomes" id="UP000557717">
    <property type="component" value="Unassembled WGS sequence"/>
</dbReference>
<name>A0A840VC55_9BACT</name>
<evidence type="ECO:0000256" key="7">
    <source>
        <dbReference type="ARBA" id="ARBA00023065"/>
    </source>
</evidence>
<reference evidence="10 11" key="1">
    <citation type="submission" date="2020-08" db="EMBL/GenBank/DDBJ databases">
        <title>Genomic Encyclopedia of Type Strains, Phase IV (KMG-IV): sequencing the most valuable type-strain genomes for metagenomic binning, comparative biology and taxonomic classification.</title>
        <authorList>
            <person name="Goeker M."/>
        </authorList>
    </citation>
    <scope>NUCLEOTIDE SEQUENCE [LARGE SCALE GENOMIC DNA]</scope>
    <source>
        <strain evidence="10 11">YC6886</strain>
    </source>
</reference>
<feature type="transmembrane region" description="Helical" evidence="8">
    <location>
        <begin position="400"/>
        <end position="421"/>
    </location>
</feature>
<evidence type="ECO:0000256" key="3">
    <source>
        <dbReference type="ARBA" id="ARBA00022475"/>
    </source>
</evidence>
<keyword evidence="8" id="KW-0472">Membrane</keyword>
<keyword evidence="5" id="KW-0460">Magnesium</keyword>
<feature type="domain" description="Putative metal-binding" evidence="9">
    <location>
        <begin position="4"/>
        <end position="51"/>
    </location>
</feature>
<dbReference type="PANTHER" id="PTHR43520">
    <property type="entry name" value="ATP7, ISOFORM B"/>
    <property type="match status" value="1"/>
</dbReference>
<evidence type="ECO:0000256" key="2">
    <source>
        <dbReference type="ARBA" id="ARBA00022448"/>
    </source>
</evidence>
<keyword evidence="8" id="KW-0812">Transmembrane</keyword>
<feature type="transmembrane region" description="Helical" evidence="8">
    <location>
        <begin position="195"/>
        <end position="216"/>
    </location>
</feature>
<organism evidence="10 11">
    <name type="scientific">Haloferula luteola</name>
    <dbReference type="NCBI Taxonomy" id="595692"/>
    <lineage>
        <taxon>Bacteria</taxon>
        <taxon>Pseudomonadati</taxon>
        <taxon>Verrucomicrobiota</taxon>
        <taxon>Verrucomicrobiia</taxon>
        <taxon>Verrucomicrobiales</taxon>
        <taxon>Verrucomicrobiaceae</taxon>
        <taxon>Haloferula</taxon>
    </lineage>
</organism>
<dbReference type="SUPFAM" id="SSF55008">
    <property type="entry name" value="HMA, heavy metal-associated domain"/>
    <property type="match status" value="1"/>
</dbReference>
<dbReference type="GO" id="GO:0005886">
    <property type="term" value="C:plasma membrane"/>
    <property type="evidence" value="ECO:0007669"/>
    <property type="project" value="UniProtKB-SubCell"/>
</dbReference>